<accession>A0A484U4P8</accession>
<protein>
    <submittedName>
        <fullName evidence="1">Uncharacterized protein</fullName>
    </submittedName>
</protein>
<evidence type="ECO:0000313" key="1">
    <source>
        <dbReference type="EMBL" id="VFR80939.1"/>
    </source>
</evidence>
<reference evidence="1" key="1">
    <citation type="submission" date="2019-03" db="EMBL/GenBank/DDBJ databases">
        <authorList>
            <person name="Danneels B."/>
        </authorList>
    </citation>
    <scope>NUCLEOTIDE SEQUENCE</scope>
</reference>
<organism evidence="1">
    <name type="scientific">plant metagenome</name>
    <dbReference type="NCBI Taxonomy" id="1297885"/>
    <lineage>
        <taxon>unclassified sequences</taxon>
        <taxon>metagenomes</taxon>
        <taxon>organismal metagenomes</taxon>
    </lineage>
</organism>
<gene>
    <name evidence="1" type="ORF">RAN3_2491</name>
</gene>
<sequence length="285" mass="30389">MQPNHEPAGVPALPAANDLRGALAELVALQDLTQQMARLAADPGFLASDEKLAQHDRMSTEYSNRRQAAWSAARAALQLSAPVVPPGYALVPGKATRAMQDAWDGAPSSEDSDAEFQGAYAAMLAAAPTPPAALDLQASVNIHSVKLKTRKEMEATIPRERLGWWHDVCPGQQMMLRDATEADLARCMLRNKDSAKPEDYLCELPADGSLVSKAALKHCRTIRVPAAPALDQQAVRDAALEEAAAAARLVSDRYGYGYSGHEVDAVDEAIAAIRALKSTNGGDAK</sequence>
<name>A0A484U4P8_9ZZZZ</name>
<dbReference type="AlphaFoldDB" id="A0A484U4P8"/>
<proteinExistence type="predicted"/>
<dbReference type="EMBL" id="CAADIO010000004">
    <property type="protein sequence ID" value="VFR80939.1"/>
    <property type="molecule type" value="Genomic_DNA"/>
</dbReference>